<evidence type="ECO:0000256" key="10">
    <source>
        <dbReference type="ARBA" id="ARBA00023136"/>
    </source>
</evidence>
<dbReference type="OMA" id="CFVYNTY"/>
<sequence>MSLVDSLKDIHLSILPQDPVKIDTFVFRLHYFWTVSFILVFSVLLSLSQYAGDPIDCIHDHNIPDDTFDRFCWVEGTWTRKLGFDAIGGQMDKAFLRKDLNFVRCFDESTNSDGKPHEDCWQHQYYQWVALVLVLQAGCFYFPRYLWQIWEQGKIQSLVSGLDRTSLIKGLQSKNELQKGEIKDKIQLMIQYWREAKGTNNLWAIKFYICELLCVLNVVAQFYFTNFFLNGQFAQVARQGLNLDENDSILPILAECRLTTYGSGGQPQLTSGLCVLPLNIVNQKFYSLYWYWLSALLVVSILALTLRILQITSHDMKKFVIVYFYRIKEFNDVILKRSNHGDWFLLIRLMDNMNDVVSSLFLDELEKIKPFEAYRADE</sequence>
<dbReference type="AlphaFoldDB" id="A0A553PDK2"/>
<evidence type="ECO:0000256" key="1">
    <source>
        <dbReference type="ARBA" id="ARBA00004610"/>
    </source>
</evidence>
<dbReference type="Proteomes" id="UP000318571">
    <property type="component" value="Chromosome 2"/>
</dbReference>
<evidence type="ECO:0000256" key="3">
    <source>
        <dbReference type="ARBA" id="ARBA00022448"/>
    </source>
</evidence>
<keyword evidence="11 12" id="KW-0407">Ion channel</keyword>
<dbReference type="PANTHER" id="PTHR11893">
    <property type="entry name" value="INNEXIN"/>
    <property type="match status" value="1"/>
</dbReference>
<dbReference type="GO" id="GO:0034220">
    <property type="term" value="P:monoatomic ion transmembrane transport"/>
    <property type="evidence" value="ECO:0007669"/>
    <property type="project" value="UniProtKB-KW"/>
</dbReference>
<evidence type="ECO:0000256" key="9">
    <source>
        <dbReference type="ARBA" id="ARBA00023065"/>
    </source>
</evidence>
<keyword evidence="9 12" id="KW-0406">Ion transport</keyword>
<evidence type="ECO:0000256" key="11">
    <source>
        <dbReference type="ARBA" id="ARBA00023303"/>
    </source>
</evidence>
<evidence type="ECO:0000313" key="14">
    <source>
        <dbReference type="Proteomes" id="UP000318571"/>
    </source>
</evidence>
<keyword evidence="5 12" id="KW-0812">Transmembrane</keyword>
<evidence type="ECO:0000256" key="7">
    <source>
        <dbReference type="ARBA" id="ARBA00022949"/>
    </source>
</evidence>
<keyword evidence="10 12" id="KW-0472">Membrane</keyword>
<gene>
    <name evidence="12" type="primary">inx</name>
    <name evidence="13" type="ORF">TCAL_11109</name>
</gene>
<dbReference type="PANTHER" id="PTHR11893:SF36">
    <property type="entry name" value="INNEXIN-5"/>
    <property type="match status" value="1"/>
</dbReference>
<dbReference type="GO" id="GO:0005921">
    <property type="term" value="C:gap junction"/>
    <property type="evidence" value="ECO:0007669"/>
    <property type="project" value="UniProtKB-SubCell"/>
</dbReference>
<dbReference type="Pfam" id="PF00876">
    <property type="entry name" value="Innexin"/>
    <property type="match status" value="1"/>
</dbReference>
<keyword evidence="7" id="KW-0965">Cell junction</keyword>
<dbReference type="OrthoDB" id="6245842at2759"/>
<keyword evidence="3 12" id="KW-0813">Transport</keyword>
<feature type="transmembrane region" description="Helical" evidence="12">
    <location>
        <begin position="289"/>
        <end position="309"/>
    </location>
</feature>
<protein>
    <recommendedName>
        <fullName evidence="12">Innexin</fullName>
    </recommendedName>
</protein>
<reference evidence="13 14" key="1">
    <citation type="journal article" date="2018" name="Nat. Ecol. Evol.">
        <title>Genomic signatures of mitonuclear coevolution across populations of Tigriopus californicus.</title>
        <authorList>
            <person name="Barreto F.S."/>
            <person name="Watson E.T."/>
            <person name="Lima T.G."/>
            <person name="Willett C.S."/>
            <person name="Edmands S."/>
            <person name="Li W."/>
            <person name="Burton R.S."/>
        </authorList>
    </citation>
    <scope>NUCLEOTIDE SEQUENCE [LARGE SCALE GENOMIC DNA]</scope>
    <source>
        <strain evidence="13 14">San Diego</strain>
    </source>
</reference>
<comment type="caution">
    <text evidence="13">The sequence shown here is derived from an EMBL/GenBank/DDBJ whole genome shotgun (WGS) entry which is preliminary data.</text>
</comment>
<evidence type="ECO:0000256" key="4">
    <source>
        <dbReference type="ARBA" id="ARBA00022475"/>
    </source>
</evidence>
<dbReference type="PRINTS" id="PR01262">
    <property type="entry name" value="INNEXIN"/>
</dbReference>
<dbReference type="GO" id="GO:0005886">
    <property type="term" value="C:plasma membrane"/>
    <property type="evidence" value="ECO:0007669"/>
    <property type="project" value="UniProtKB-SubCell"/>
</dbReference>
<evidence type="ECO:0000256" key="6">
    <source>
        <dbReference type="ARBA" id="ARBA00022868"/>
    </source>
</evidence>
<dbReference type="EMBL" id="VCGU01000005">
    <property type="protein sequence ID" value="TRY75746.1"/>
    <property type="molecule type" value="Genomic_DNA"/>
</dbReference>
<feature type="transmembrane region" description="Helical" evidence="12">
    <location>
        <begin position="125"/>
        <end position="147"/>
    </location>
</feature>
<evidence type="ECO:0000256" key="8">
    <source>
        <dbReference type="ARBA" id="ARBA00022989"/>
    </source>
</evidence>
<evidence type="ECO:0000256" key="12">
    <source>
        <dbReference type="RuleBase" id="RU010713"/>
    </source>
</evidence>
<evidence type="ECO:0000256" key="5">
    <source>
        <dbReference type="ARBA" id="ARBA00022692"/>
    </source>
</evidence>
<organism evidence="13 14">
    <name type="scientific">Tigriopus californicus</name>
    <name type="common">Marine copepod</name>
    <dbReference type="NCBI Taxonomy" id="6832"/>
    <lineage>
        <taxon>Eukaryota</taxon>
        <taxon>Metazoa</taxon>
        <taxon>Ecdysozoa</taxon>
        <taxon>Arthropoda</taxon>
        <taxon>Crustacea</taxon>
        <taxon>Multicrustacea</taxon>
        <taxon>Hexanauplia</taxon>
        <taxon>Copepoda</taxon>
        <taxon>Harpacticoida</taxon>
        <taxon>Harpacticidae</taxon>
        <taxon>Tigriopus</taxon>
    </lineage>
</organism>
<name>A0A553PDK2_TIGCA</name>
<dbReference type="PROSITE" id="PS51013">
    <property type="entry name" value="PANNEXIN"/>
    <property type="match status" value="1"/>
</dbReference>
<keyword evidence="8 12" id="KW-1133">Transmembrane helix</keyword>
<evidence type="ECO:0000256" key="2">
    <source>
        <dbReference type="ARBA" id="ARBA00004651"/>
    </source>
</evidence>
<proteinExistence type="inferred from homology"/>
<keyword evidence="14" id="KW-1185">Reference proteome</keyword>
<dbReference type="InterPro" id="IPR000990">
    <property type="entry name" value="Innexin"/>
</dbReference>
<feature type="transmembrane region" description="Helical" evidence="12">
    <location>
        <begin position="203"/>
        <end position="224"/>
    </location>
</feature>
<feature type="transmembrane region" description="Helical" evidence="12">
    <location>
        <begin position="31"/>
        <end position="51"/>
    </location>
</feature>
<accession>A0A553PDK2</accession>
<evidence type="ECO:0000313" key="13">
    <source>
        <dbReference type="EMBL" id="TRY75746.1"/>
    </source>
</evidence>
<dbReference type="STRING" id="6832.A0A553PDK2"/>
<keyword evidence="4" id="KW-1003">Cell membrane</keyword>
<comment type="subcellular location">
    <subcellularLocation>
        <location evidence="1">Cell junction</location>
        <location evidence="1">Gap junction</location>
    </subcellularLocation>
    <subcellularLocation>
        <location evidence="2 12">Cell membrane</location>
        <topology evidence="2 12">Multi-pass membrane protein</topology>
    </subcellularLocation>
</comment>
<dbReference type="GO" id="GO:0005243">
    <property type="term" value="F:gap junction channel activity"/>
    <property type="evidence" value="ECO:0007669"/>
    <property type="project" value="TreeGrafter"/>
</dbReference>
<keyword evidence="6" id="KW-0303">Gap junction</keyword>
<comment type="similarity">
    <text evidence="12">Belongs to the pannexin family.</text>
</comment>
<comment type="function">
    <text evidence="12">Structural component of the gap junctions.</text>
</comment>